<feature type="compositionally biased region" description="Polar residues" evidence="1">
    <location>
        <begin position="13"/>
        <end position="26"/>
    </location>
</feature>
<dbReference type="EMBL" id="MT144051">
    <property type="protein sequence ID" value="QJA47637.1"/>
    <property type="molecule type" value="Genomic_DNA"/>
</dbReference>
<dbReference type="EMBL" id="MT142519">
    <property type="protein sequence ID" value="QJA83834.1"/>
    <property type="molecule type" value="Genomic_DNA"/>
</dbReference>
<feature type="region of interest" description="Disordered" evidence="1">
    <location>
        <begin position="1"/>
        <end position="27"/>
    </location>
</feature>
<dbReference type="AlphaFoldDB" id="A0A6H1ZJY8"/>
<evidence type="ECO:0000256" key="1">
    <source>
        <dbReference type="SAM" id="MobiDB-lite"/>
    </source>
</evidence>
<evidence type="ECO:0000313" key="4">
    <source>
        <dbReference type="EMBL" id="QJA83834.1"/>
    </source>
</evidence>
<evidence type="ECO:0000313" key="2">
    <source>
        <dbReference type="EMBL" id="QJA47637.1"/>
    </source>
</evidence>
<accession>A0A6H1ZJY8</accession>
<reference evidence="2" key="1">
    <citation type="submission" date="2020-03" db="EMBL/GenBank/DDBJ databases">
        <title>The deep terrestrial virosphere.</title>
        <authorList>
            <person name="Holmfeldt K."/>
            <person name="Nilsson E."/>
            <person name="Simone D."/>
            <person name="Lopez-Fernandez M."/>
            <person name="Wu X."/>
            <person name="de Brujin I."/>
            <person name="Lundin D."/>
            <person name="Andersson A."/>
            <person name="Bertilsson S."/>
            <person name="Dopson M."/>
        </authorList>
    </citation>
    <scope>NUCLEOTIDE SEQUENCE</scope>
    <source>
        <strain evidence="4">MM415A00250</strain>
        <strain evidence="3">MM415B00805</strain>
        <strain evidence="2">TM448A00708</strain>
        <strain evidence="5">TM448B00745</strain>
    </source>
</reference>
<organism evidence="2">
    <name type="scientific">viral metagenome</name>
    <dbReference type="NCBI Taxonomy" id="1070528"/>
    <lineage>
        <taxon>unclassified sequences</taxon>
        <taxon>metagenomes</taxon>
        <taxon>organismal metagenomes</taxon>
    </lineage>
</organism>
<evidence type="ECO:0000313" key="3">
    <source>
        <dbReference type="EMBL" id="QJA62274.1"/>
    </source>
</evidence>
<proteinExistence type="predicted"/>
<dbReference type="EMBL" id="MT141466">
    <property type="protein sequence ID" value="QJA62274.1"/>
    <property type="molecule type" value="Genomic_DNA"/>
</dbReference>
<gene>
    <name evidence="4" type="ORF">MM415A00250_0012</name>
    <name evidence="3" type="ORF">MM415B00805_0018</name>
    <name evidence="2" type="ORF">TM448A00708_0010</name>
    <name evidence="5" type="ORF">TM448B00745_0011</name>
</gene>
<protein>
    <submittedName>
        <fullName evidence="2">Uncharacterized protein</fullName>
    </submittedName>
</protein>
<sequence length="55" mass="6014">MPRRNHCLKSPTAPGQTQGSAPTTGTYEGEWNLLIGVKYASNKNQVELEGKQLRG</sequence>
<dbReference type="EMBL" id="MT144653">
    <property type="protein sequence ID" value="QJH96496.1"/>
    <property type="molecule type" value="Genomic_DNA"/>
</dbReference>
<name>A0A6H1ZJY8_9ZZZZ</name>
<evidence type="ECO:0000313" key="5">
    <source>
        <dbReference type="EMBL" id="QJH96496.1"/>
    </source>
</evidence>